<feature type="repeat" description="TPR" evidence="2">
    <location>
        <begin position="148"/>
        <end position="181"/>
    </location>
</feature>
<keyword evidence="2" id="KW-0802">TPR repeat</keyword>
<proteinExistence type="predicted"/>
<gene>
    <name evidence="3" type="ORF">ACFONA_17585</name>
</gene>
<evidence type="ECO:0000256" key="1">
    <source>
        <dbReference type="ARBA" id="ARBA00022679"/>
    </source>
</evidence>
<dbReference type="InterPro" id="IPR026634">
    <property type="entry name" value="TPST-like"/>
</dbReference>
<keyword evidence="1" id="KW-0808">Transferase</keyword>
<dbReference type="InterPro" id="IPR019734">
    <property type="entry name" value="TPR_rpt"/>
</dbReference>
<dbReference type="InterPro" id="IPR011990">
    <property type="entry name" value="TPR-like_helical_dom_sf"/>
</dbReference>
<protein>
    <submittedName>
        <fullName evidence="3">Sulfotransferase</fullName>
    </submittedName>
</protein>
<dbReference type="Proteomes" id="UP001595713">
    <property type="component" value="Unassembled WGS sequence"/>
</dbReference>
<dbReference type="RefSeq" id="WP_261294588.1">
    <property type="nucleotide sequence ID" value="NZ_JANQBK010000008.1"/>
</dbReference>
<evidence type="ECO:0000313" key="3">
    <source>
        <dbReference type="EMBL" id="MFC3581985.1"/>
    </source>
</evidence>
<dbReference type="SMART" id="SM00028">
    <property type="entry name" value="TPR"/>
    <property type="match status" value="2"/>
</dbReference>
<evidence type="ECO:0000256" key="2">
    <source>
        <dbReference type="PROSITE-ProRule" id="PRU00339"/>
    </source>
</evidence>
<reference evidence="4" key="1">
    <citation type="journal article" date="2019" name="Int. J. Syst. Evol. Microbiol.">
        <title>The Global Catalogue of Microorganisms (GCM) 10K type strain sequencing project: providing services to taxonomists for standard genome sequencing and annotation.</title>
        <authorList>
            <consortium name="The Broad Institute Genomics Platform"/>
            <consortium name="The Broad Institute Genome Sequencing Center for Infectious Disease"/>
            <person name="Wu L."/>
            <person name="Ma J."/>
        </authorList>
    </citation>
    <scope>NUCLEOTIDE SEQUENCE [LARGE SCALE GENOMIC DNA]</scope>
    <source>
        <strain evidence="4">KCTC 42739</strain>
    </source>
</reference>
<name>A0ABV7T0V7_9SPHN</name>
<dbReference type="PANTHER" id="PTHR12788:SF10">
    <property type="entry name" value="PROTEIN-TYROSINE SULFOTRANSFERASE"/>
    <property type="match status" value="1"/>
</dbReference>
<dbReference type="Pfam" id="PF13469">
    <property type="entry name" value="Sulfotransfer_3"/>
    <property type="match status" value="1"/>
</dbReference>
<keyword evidence="4" id="KW-1185">Reference proteome</keyword>
<dbReference type="SUPFAM" id="SSF48452">
    <property type="entry name" value="TPR-like"/>
    <property type="match status" value="1"/>
</dbReference>
<dbReference type="PROSITE" id="PS50005">
    <property type="entry name" value="TPR"/>
    <property type="match status" value="1"/>
</dbReference>
<evidence type="ECO:0000313" key="4">
    <source>
        <dbReference type="Proteomes" id="UP001595713"/>
    </source>
</evidence>
<dbReference type="SUPFAM" id="SSF52540">
    <property type="entry name" value="P-loop containing nucleoside triphosphate hydrolases"/>
    <property type="match status" value="1"/>
</dbReference>
<accession>A0ABV7T0V7</accession>
<dbReference type="PANTHER" id="PTHR12788">
    <property type="entry name" value="PROTEIN-TYROSINE SULFOTRANSFERASE 2"/>
    <property type="match status" value="1"/>
</dbReference>
<dbReference type="Gene3D" id="1.25.40.10">
    <property type="entry name" value="Tetratricopeptide repeat domain"/>
    <property type="match status" value="1"/>
</dbReference>
<dbReference type="EMBL" id="JBHRXP010000009">
    <property type="protein sequence ID" value="MFC3581985.1"/>
    <property type="molecule type" value="Genomic_DNA"/>
</dbReference>
<dbReference type="Pfam" id="PF00515">
    <property type="entry name" value="TPR_1"/>
    <property type="match status" value="1"/>
</dbReference>
<dbReference type="Gene3D" id="3.40.50.300">
    <property type="entry name" value="P-loop containing nucleotide triphosphate hydrolases"/>
    <property type="match status" value="1"/>
</dbReference>
<organism evidence="3 4">
    <name type="scientific">Sphingomonas hylomeconis</name>
    <dbReference type="NCBI Taxonomy" id="1395958"/>
    <lineage>
        <taxon>Bacteria</taxon>
        <taxon>Pseudomonadati</taxon>
        <taxon>Pseudomonadota</taxon>
        <taxon>Alphaproteobacteria</taxon>
        <taxon>Sphingomonadales</taxon>
        <taxon>Sphingomonadaceae</taxon>
        <taxon>Sphingomonas</taxon>
    </lineage>
</organism>
<dbReference type="InterPro" id="IPR027417">
    <property type="entry name" value="P-loop_NTPase"/>
</dbReference>
<sequence length="535" mass="57497">MTIDVPTLGAARLRRGLARVAALRAQDPRAALAELHRIQDTGGTGLDLARLEAALLLDLGCGTFAAAVAGRAGAQHGRSIKLELLQLRGHMAAFARKQAIPLVTALAARTDLDRAARHEIARAAHELGMFEIARTGYAVLLVDDPDDAAVHVNLGHIHQKSGEMAEAEVCFRRALAINPVSGHGIRLLAYVRRQHDAREIAALVAQALPALAPDGEQAAAAHFALGKALEDVRDYAGAFEQFASGCAIMRGLMPYAHDASARAFALTADFFRDRAVPAAQQGGAPAPLFIVGLPRTGSTLLDRMLGCHADVRSMGELGNFKEAMKVATGYAGGPGFHEHFYAQQGRPVDVAAIGHLYRTTAAPDDFAGAWFTDKYHMNFLDLGLIAEALPEARFIHTVRDPLDTVLANYKQMFSLGFHHFSYDLEEAAHYYLSYRALMDHWQQRLPGRIMTVAYRELVSAPEATMRGVLSFLGLEWDPACLAPERNTAPVDTASLAQVRQPIYTSALDHAARYGDALAPARAVLAAAGLVGGSEG</sequence>
<comment type="caution">
    <text evidence="3">The sequence shown here is derived from an EMBL/GenBank/DDBJ whole genome shotgun (WGS) entry which is preliminary data.</text>
</comment>